<protein>
    <submittedName>
        <fullName evidence="1">Uncharacterized protein</fullName>
    </submittedName>
</protein>
<gene>
    <name evidence="1" type="ORF">FocTR4_00007202</name>
</gene>
<reference evidence="1 2" key="1">
    <citation type="submission" date="2019-07" db="EMBL/GenBank/DDBJ databases">
        <title>The First High-Quality Draft Genome Sequence of the Causal Agent of the Current Panama Disease Epidemic.</title>
        <authorList>
            <person name="Warmington R.J."/>
            <person name="Kay W."/>
            <person name="Jeffries A."/>
            <person name="Bebber D."/>
            <person name="Moore K."/>
            <person name="Studholme D.J."/>
        </authorList>
    </citation>
    <scope>NUCLEOTIDE SEQUENCE [LARGE SCALE GENOMIC DNA]</scope>
    <source>
        <strain evidence="1 2">TR4</strain>
    </source>
</reference>
<dbReference type="EMBL" id="VMNF01000003">
    <property type="protein sequence ID" value="TXC11089.1"/>
    <property type="molecule type" value="Genomic_DNA"/>
</dbReference>
<proteinExistence type="predicted"/>
<evidence type="ECO:0000313" key="1">
    <source>
        <dbReference type="EMBL" id="TXC11089.1"/>
    </source>
</evidence>
<dbReference type="Proteomes" id="UP000321331">
    <property type="component" value="Unassembled WGS sequence"/>
</dbReference>
<evidence type="ECO:0000313" key="2">
    <source>
        <dbReference type="Proteomes" id="UP000321331"/>
    </source>
</evidence>
<name>A0A5C6TKT3_FUSOC</name>
<sequence>MFASSWDLDLPCVSRGPVWGNFVTGPAPATLVSVQGRYIMRALTISASPNQTILRYITQSVSRPLALYFLYPACRLVLTVLWFQCLYNYLGNKPHSLPVCKRLCPSQHRGTQGPRAATCESNNYIVS</sequence>
<comment type="caution">
    <text evidence="1">The sequence shown here is derived from an EMBL/GenBank/DDBJ whole genome shotgun (WGS) entry which is preliminary data.</text>
</comment>
<organism evidence="1 2">
    <name type="scientific">Fusarium oxysporum f. sp. cubense</name>
    <dbReference type="NCBI Taxonomy" id="61366"/>
    <lineage>
        <taxon>Eukaryota</taxon>
        <taxon>Fungi</taxon>
        <taxon>Dikarya</taxon>
        <taxon>Ascomycota</taxon>
        <taxon>Pezizomycotina</taxon>
        <taxon>Sordariomycetes</taxon>
        <taxon>Hypocreomycetidae</taxon>
        <taxon>Hypocreales</taxon>
        <taxon>Nectriaceae</taxon>
        <taxon>Fusarium</taxon>
        <taxon>Fusarium oxysporum species complex</taxon>
    </lineage>
</organism>
<accession>A0A5C6TKT3</accession>
<dbReference type="AlphaFoldDB" id="A0A5C6TKT3"/>